<accession>A0ABQ3STZ9</accession>
<feature type="compositionally biased region" description="Low complexity" evidence="1">
    <location>
        <begin position="51"/>
        <end position="73"/>
    </location>
</feature>
<reference evidence="4" key="1">
    <citation type="submission" date="2023-07" db="EMBL/GenBank/DDBJ databases">
        <title>Whole genome shotgun sequence of Streptomyces nojiriensis NBRC 13794.</title>
        <authorList>
            <person name="Komaki H."/>
            <person name="Tamura T."/>
        </authorList>
    </citation>
    <scope>NUCLEOTIDE SEQUENCE [LARGE SCALE GENOMIC DNA]</scope>
    <source>
        <strain evidence="4">NBRC 13794</strain>
    </source>
</reference>
<keyword evidence="2" id="KW-0812">Transmembrane</keyword>
<comment type="caution">
    <text evidence="3">The sequence shown here is derived from an EMBL/GenBank/DDBJ whole genome shotgun (WGS) entry which is preliminary data.</text>
</comment>
<name>A0ABQ3STZ9_9ACTN</name>
<feature type="transmembrane region" description="Helical" evidence="2">
    <location>
        <begin position="92"/>
        <end position="109"/>
    </location>
</feature>
<dbReference type="Proteomes" id="UP000613974">
    <property type="component" value="Unassembled WGS sequence"/>
</dbReference>
<feature type="region of interest" description="Disordered" evidence="1">
    <location>
        <begin position="40"/>
        <end position="73"/>
    </location>
</feature>
<dbReference type="RefSeq" id="WP_189736496.1">
    <property type="nucleotide sequence ID" value="NZ_BMRL01000004.1"/>
</dbReference>
<gene>
    <name evidence="3" type="ORF">Snoj_55380</name>
</gene>
<keyword evidence="2" id="KW-0472">Membrane</keyword>
<dbReference type="EMBL" id="BNEC01000005">
    <property type="protein sequence ID" value="GHI71620.1"/>
    <property type="molecule type" value="Genomic_DNA"/>
</dbReference>
<evidence type="ECO:0000313" key="3">
    <source>
        <dbReference type="EMBL" id="GHI71620.1"/>
    </source>
</evidence>
<protein>
    <submittedName>
        <fullName evidence="3">Uncharacterized protein</fullName>
    </submittedName>
</protein>
<organism evidence="3 4">
    <name type="scientific">Streptomyces nojiriensis</name>
    <dbReference type="NCBI Taxonomy" id="66374"/>
    <lineage>
        <taxon>Bacteria</taxon>
        <taxon>Bacillati</taxon>
        <taxon>Actinomycetota</taxon>
        <taxon>Actinomycetes</taxon>
        <taxon>Kitasatosporales</taxon>
        <taxon>Streptomycetaceae</taxon>
        <taxon>Streptomyces</taxon>
    </lineage>
</organism>
<evidence type="ECO:0000256" key="1">
    <source>
        <dbReference type="SAM" id="MobiDB-lite"/>
    </source>
</evidence>
<proteinExistence type="predicted"/>
<evidence type="ECO:0000256" key="2">
    <source>
        <dbReference type="SAM" id="Phobius"/>
    </source>
</evidence>
<keyword evidence="4" id="KW-1185">Reference proteome</keyword>
<evidence type="ECO:0000313" key="4">
    <source>
        <dbReference type="Proteomes" id="UP000613974"/>
    </source>
</evidence>
<sequence length="152" mass="15268">MTRSAQRAAPGARLLLLAALLLGIVTMHTLGHPTESHAVQDVSAAHSVASAGRPAPAGHGGPRHTPAPASADAPSPTVPLWGYAMPATEMDPTSVCLAVLAGLVVLLIGTGRTGSRRAAPLGGAARIPVRSGGGPDPPSPRELLTRLAVLRV</sequence>
<keyword evidence="2" id="KW-1133">Transmembrane helix</keyword>
<dbReference type="GeneID" id="95589857"/>